<keyword evidence="4 7" id="KW-0132">Cell division</keyword>
<comment type="caution">
    <text evidence="4">Lacks conserved residue(s) required for the propagation of feature annotation.</text>
</comment>
<evidence type="ECO:0000256" key="2">
    <source>
        <dbReference type="ARBA" id="ARBA00022741"/>
    </source>
</evidence>
<comment type="similarity">
    <text evidence="1 4">Belongs to the FtsZ family.</text>
</comment>
<dbReference type="GO" id="GO:0051258">
    <property type="term" value="P:protein polymerization"/>
    <property type="evidence" value="ECO:0007669"/>
    <property type="project" value="UniProtKB-UniRule"/>
</dbReference>
<dbReference type="InterPro" id="IPR008280">
    <property type="entry name" value="Tub_FtsZ_C"/>
</dbReference>
<dbReference type="Gene3D" id="3.40.50.1440">
    <property type="entry name" value="Tubulin/FtsZ, GTPase domain"/>
    <property type="match status" value="1"/>
</dbReference>
<protein>
    <recommendedName>
        <fullName evidence="4">Cell division protein FtsZ</fullName>
    </recommendedName>
</protein>
<dbReference type="HAMAP" id="MF_00909">
    <property type="entry name" value="FtsZ"/>
    <property type="match status" value="1"/>
</dbReference>
<proteinExistence type="inferred from homology"/>
<dbReference type="PANTHER" id="PTHR30314">
    <property type="entry name" value="CELL DIVISION PROTEIN FTSZ-RELATED"/>
    <property type="match status" value="1"/>
</dbReference>
<dbReference type="AlphaFoldDB" id="A0A510KS40"/>
<dbReference type="CDD" id="cd02201">
    <property type="entry name" value="FtsZ_type1"/>
    <property type="match status" value="1"/>
</dbReference>
<feature type="domain" description="Tubulin/FtsZ 2-layer sandwich" evidence="6">
    <location>
        <begin position="204"/>
        <end position="324"/>
    </location>
</feature>
<dbReference type="GO" id="GO:0043093">
    <property type="term" value="P:FtsZ-dependent cytokinesis"/>
    <property type="evidence" value="ECO:0007669"/>
    <property type="project" value="UniProtKB-UniRule"/>
</dbReference>
<gene>
    <name evidence="4 7" type="primary">ftsZ</name>
    <name evidence="7" type="ORF">JMUB3935_2518</name>
</gene>
<name>A0A510KS40_9FUSO</name>
<dbReference type="InterPro" id="IPR000158">
    <property type="entry name" value="Cell_div_FtsZ"/>
</dbReference>
<dbReference type="GO" id="GO:0005525">
    <property type="term" value="F:GTP binding"/>
    <property type="evidence" value="ECO:0007669"/>
    <property type="project" value="UniProtKB-UniRule"/>
</dbReference>
<dbReference type="InterPro" id="IPR024757">
    <property type="entry name" value="FtsZ_C"/>
</dbReference>
<dbReference type="SMART" id="SM00865">
    <property type="entry name" value="Tubulin_C"/>
    <property type="match status" value="1"/>
</dbReference>
<comment type="function">
    <text evidence="4">Essential cell division protein that forms a contractile ring structure (Z ring) at the future cell division site. The regulation of the ring assembly controls the timing and the location of cell division. One of the functions of the FtsZ ring is to recruit other cell division proteins to the septum to produce a new cell wall between the dividing cells. Binds GTP and shows GTPase activity.</text>
</comment>
<dbReference type="PANTHER" id="PTHR30314:SF3">
    <property type="entry name" value="MITOCHONDRIAL DIVISION PROTEIN FSZA"/>
    <property type="match status" value="1"/>
</dbReference>
<evidence type="ECO:0000313" key="7">
    <source>
        <dbReference type="EMBL" id="BBM53521.1"/>
    </source>
</evidence>
<dbReference type="GO" id="GO:0000917">
    <property type="term" value="P:division septum assembly"/>
    <property type="evidence" value="ECO:0007669"/>
    <property type="project" value="UniProtKB-KW"/>
</dbReference>
<dbReference type="EMBL" id="AP019840">
    <property type="protein sequence ID" value="BBM53521.1"/>
    <property type="molecule type" value="Genomic_DNA"/>
</dbReference>
<dbReference type="InterPro" id="IPR045061">
    <property type="entry name" value="FtsZ/CetZ"/>
</dbReference>
<dbReference type="GO" id="GO:0003924">
    <property type="term" value="F:GTPase activity"/>
    <property type="evidence" value="ECO:0007669"/>
    <property type="project" value="UniProtKB-UniRule"/>
</dbReference>
<dbReference type="SUPFAM" id="SSF55307">
    <property type="entry name" value="Tubulin C-terminal domain-like"/>
    <property type="match status" value="1"/>
</dbReference>
<feature type="domain" description="Tubulin/FtsZ GTPase" evidence="5">
    <location>
        <begin position="23"/>
        <end position="202"/>
    </location>
</feature>
<keyword evidence="3 4" id="KW-0342">GTP-binding</keyword>
<keyword evidence="4" id="KW-0717">Septation</keyword>
<evidence type="ECO:0000259" key="5">
    <source>
        <dbReference type="SMART" id="SM00864"/>
    </source>
</evidence>
<keyword evidence="4" id="KW-0963">Cytoplasm</keyword>
<dbReference type="InterPro" id="IPR003008">
    <property type="entry name" value="Tubulin_FtsZ_GTPase"/>
</dbReference>
<keyword evidence="2 4" id="KW-0547">Nucleotide-binding</keyword>
<evidence type="ECO:0000256" key="3">
    <source>
        <dbReference type="ARBA" id="ARBA00023134"/>
    </source>
</evidence>
<keyword evidence="4" id="KW-0131">Cell cycle</keyword>
<evidence type="ECO:0000259" key="6">
    <source>
        <dbReference type="SMART" id="SM00865"/>
    </source>
</evidence>
<evidence type="ECO:0000256" key="4">
    <source>
        <dbReference type="HAMAP-Rule" id="MF_00909"/>
    </source>
</evidence>
<feature type="binding site" evidence="4">
    <location>
        <position position="141"/>
    </location>
    <ligand>
        <name>GTP</name>
        <dbReference type="ChEBI" id="CHEBI:37565"/>
    </ligand>
</feature>
<comment type="subunit">
    <text evidence="4">Homodimer. Polymerizes to form a dynamic ring structure in a strictly GTP-dependent manner. Interacts directly with several other division proteins.</text>
</comment>
<dbReference type="SUPFAM" id="SSF52490">
    <property type="entry name" value="Tubulin nucleotide-binding domain-like"/>
    <property type="match status" value="1"/>
</dbReference>
<dbReference type="Pfam" id="PF00091">
    <property type="entry name" value="Tubulin"/>
    <property type="match status" value="1"/>
</dbReference>
<dbReference type="InterPro" id="IPR018316">
    <property type="entry name" value="Tubulin/FtsZ_2-layer-sand-dom"/>
</dbReference>
<comment type="subcellular location">
    <subcellularLocation>
        <location evidence="4">Cytoplasm</location>
    </subcellularLocation>
    <text evidence="4">Assembles at midcell at the inner surface of the cytoplasmic membrane.</text>
</comment>
<dbReference type="Gene3D" id="3.30.1330.20">
    <property type="entry name" value="Tubulin/FtsZ, C-terminal domain"/>
    <property type="match status" value="1"/>
</dbReference>
<evidence type="ECO:0000256" key="1">
    <source>
        <dbReference type="ARBA" id="ARBA00009690"/>
    </source>
</evidence>
<accession>A0A510KS40</accession>
<dbReference type="SMART" id="SM00864">
    <property type="entry name" value="Tubulin"/>
    <property type="match status" value="1"/>
</dbReference>
<dbReference type="InterPro" id="IPR037103">
    <property type="entry name" value="Tubulin/FtsZ-like_C"/>
</dbReference>
<reference evidence="7 8" key="1">
    <citation type="submission" date="2019-07" db="EMBL/GenBank/DDBJ databases">
        <title>Complete Genome Sequence of Leptotrichia trevisanii Strain JMUB3935.</title>
        <authorList>
            <person name="Watanabe S."/>
            <person name="Cui L."/>
        </authorList>
    </citation>
    <scope>NUCLEOTIDE SEQUENCE [LARGE SCALE GENOMIC DNA]</scope>
    <source>
        <strain evidence="7 8">JMUB3935</strain>
    </source>
</reference>
<organism evidence="7 8">
    <name type="scientific">Leptotrichia trevisanii</name>
    <dbReference type="NCBI Taxonomy" id="109328"/>
    <lineage>
        <taxon>Bacteria</taxon>
        <taxon>Fusobacteriati</taxon>
        <taxon>Fusobacteriota</taxon>
        <taxon>Fusobacteriia</taxon>
        <taxon>Fusobacteriales</taxon>
        <taxon>Leptotrichiaceae</taxon>
        <taxon>Leptotrichia</taxon>
    </lineage>
</organism>
<dbReference type="RefSeq" id="WP_146997601.1">
    <property type="nucleotide sequence ID" value="NZ_AP019840.1"/>
</dbReference>
<feature type="binding site" evidence="4">
    <location>
        <position position="137"/>
    </location>
    <ligand>
        <name>GTP</name>
        <dbReference type="ChEBI" id="CHEBI:37565"/>
    </ligand>
</feature>
<evidence type="ECO:0000313" key="8">
    <source>
        <dbReference type="Proteomes" id="UP000321378"/>
    </source>
</evidence>
<dbReference type="STRING" id="1122173.GCA_000482505_01470"/>
<dbReference type="InterPro" id="IPR036525">
    <property type="entry name" value="Tubulin/FtsZ_GTPase_sf"/>
</dbReference>
<dbReference type="GO" id="GO:0032153">
    <property type="term" value="C:cell division site"/>
    <property type="evidence" value="ECO:0007669"/>
    <property type="project" value="UniProtKB-UniRule"/>
</dbReference>
<sequence length="326" mass="36125">MWDIAEDVEEKRNIGKKTLNGVKIKIIGIGKTGNNVINKMVARQDIRADFIAVDTERSNLDNSKADTKIFVSSMISYEAVEGLKKQVKKELEKADMVFIMAEMGERTGTSASSVIAEIAKSKDILTVAIVSKPFKFEASNKIRLAKKGKKKLKHFADTVIVIPYQKLNDLYTDIPIANIYEKGEKSFVTIVKGILDLIKKQGIVNLDFADIKSILRNSGKTVLGFGKADGEDRAKKAVERALNTPLLERSIKGAGKILMNITSGNDIKLEEISQIATAVAKSSQNPNLFLAWGTVFEENKFEDSEDFEKKGSCVKVYLIATDFHDK</sequence>
<dbReference type="Pfam" id="PF12327">
    <property type="entry name" value="FtsZ_C"/>
    <property type="match status" value="1"/>
</dbReference>
<dbReference type="Proteomes" id="UP000321378">
    <property type="component" value="Chromosome"/>
</dbReference>
<dbReference type="GO" id="GO:0005737">
    <property type="term" value="C:cytoplasm"/>
    <property type="evidence" value="ECO:0007669"/>
    <property type="project" value="UniProtKB-SubCell"/>
</dbReference>
<dbReference type="PRINTS" id="PR00423">
    <property type="entry name" value="CELLDVISFTSZ"/>
</dbReference>